<dbReference type="Proteomes" id="UP000241890">
    <property type="component" value="Unassembled WGS sequence"/>
</dbReference>
<evidence type="ECO:0000313" key="2">
    <source>
        <dbReference type="Proteomes" id="UP000241890"/>
    </source>
</evidence>
<accession>A0A2R5GI72</accession>
<gene>
    <name evidence="1" type="ORF">FCC1311_037972</name>
</gene>
<dbReference type="PANTHER" id="PTHR45892">
    <property type="entry name" value="AMINOACYLASE-1"/>
    <property type="match status" value="1"/>
</dbReference>
<dbReference type="InterPro" id="IPR052083">
    <property type="entry name" value="Aminoacylase-1_M20A"/>
</dbReference>
<name>A0A2R5GI72_9STRA</name>
<dbReference type="PANTHER" id="PTHR45892:SF1">
    <property type="entry name" value="AMINOACYLASE-1"/>
    <property type="match status" value="1"/>
</dbReference>
<dbReference type="OrthoDB" id="3064516at2759"/>
<dbReference type="InParanoid" id="A0A2R5GI72"/>
<dbReference type="EMBL" id="BEYU01000032">
    <property type="protein sequence ID" value="GBG27574.1"/>
    <property type="molecule type" value="Genomic_DNA"/>
</dbReference>
<dbReference type="GO" id="GO:0004046">
    <property type="term" value="F:aminoacylase activity"/>
    <property type="evidence" value="ECO:0007669"/>
    <property type="project" value="TreeGrafter"/>
</dbReference>
<feature type="non-terminal residue" evidence="1">
    <location>
        <position position="1"/>
    </location>
</feature>
<dbReference type="InterPro" id="IPR002933">
    <property type="entry name" value="Peptidase_M20"/>
</dbReference>
<dbReference type="AlphaFoldDB" id="A0A2R5GI72"/>
<keyword evidence="2" id="KW-1185">Reference proteome</keyword>
<sequence length="157" mass="17376">GVSTDGGKSFSLNVIPTSATAGFDIRVPVTMPIKDVRKMLDDWCCEAGMSWMFDPKTGHDDRDIHAVSSIDENDEWWSVFSEATKGVGVKVSPEIFPAGTDSRFLRGVNIPAFGFSPMARSPVLLHEHNEYLERSVFLEGIAVYDKILPALANHYKN</sequence>
<comment type="caution">
    <text evidence="1">The sequence shown here is derived from an EMBL/GenBank/DDBJ whole genome shotgun (WGS) entry which is preliminary data.</text>
</comment>
<dbReference type="Gene3D" id="1.10.150.900">
    <property type="match status" value="1"/>
</dbReference>
<dbReference type="Pfam" id="PF01546">
    <property type="entry name" value="Peptidase_M20"/>
    <property type="match status" value="1"/>
</dbReference>
<evidence type="ECO:0000313" key="1">
    <source>
        <dbReference type="EMBL" id="GBG27574.1"/>
    </source>
</evidence>
<protein>
    <submittedName>
        <fullName evidence="1">Aminoacylase-1</fullName>
    </submittedName>
</protein>
<dbReference type="SUPFAM" id="SSF53187">
    <property type="entry name" value="Zn-dependent exopeptidases"/>
    <property type="match status" value="1"/>
</dbReference>
<reference evidence="1 2" key="1">
    <citation type="submission" date="2017-12" db="EMBL/GenBank/DDBJ databases">
        <title>Sequencing, de novo assembly and annotation of complete genome of a new Thraustochytrid species, strain FCC1311.</title>
        <authorList>
            <person name="Sedici K."/>
            <person name="Godart F."/>
            <person name="Aiese Cigliano R."/>
            <person name="Sanseverino W."/>
            <person name="Barakat M."/>
            <person name="Ortet P."/>
            <person name="Marechal E."/>
            <person name="Cagnac O."/>
            <person name="Amato A."/>
        </authorList>
    </citation>
    <scope>NUCLEOTIDE SEQUENCE [LARGE SCALE GENOMIC DNA]</scope>
</reference>
<dbReference type="FunFam" id="1.10.150.900:FF:000001">
    <property type="entry name" value="Aminoacylase-1, putative"/>
    <property type="match status" value="1"/>
</dbReference>
<proteinExistence type="predicted"/>
<organism evidence="1 2">
    <name type="scientific">Hondaea fermentalgiana</name>
    <dbReference type="NCBI Taxonomy" id="2315210"/>
    <lineage>
        <taxon>Eukaryota</taxon>
        <taxon>Sar</taxon>
        <taxon>Stramenopiles</taxon>
        <taxon>Bigyra</taxon>
        <taxon>Labyrinthulomycetes</taxon>
        <taxon>Thraustochytrida</taxon>
        <taxon>Thraustochytriidae</taxon>
        <taxon>Hondaea</taxon>
    </lineage>
</organism>